<dbReference type="EMBL" id="CAJJDN010000199">
    <property type="protein sequence ID" value="CAD8128884.1"/>
    <property type="molecule type" value="Genomic_DNA"/>
</dbReference>
<comment type="caution">
    <text evidence="2">The sequence shown here is derived from an EMBL/GenBank/DDBJ whole genome shotgun (WGS) entry which is preliminary data.</text>
</comment>
<dbReference type="PANTHER" id="PTHR33706">
    <property type="entry name" value="MORN VARIANT REPEAT PROTEIN"/>
    <property type="match status" value="1"/>
</dbReference>
<evidence type="ECO:0008006" key="4">
    <source>
        <dbReference type="Google" id="ProtNLM"/>
    </source>
</evidence>
<evidence type="ECO:0000256" key="1">
    <source>
        <dbReference type="SAM" id="MobiDB-lite"/>
    </source>
</evidence>
<organism evidence="2 3">
    <name type="scientific">Paramecium sonneborni</name>
    <dbReference type="NCBI Taxonomy" id="65129"/>
    <lineage>
        <taxon>Eukaryota</taxon>
        <taxon>Sar</taxon>
        <taxon>Alveolata</taxon>
        <taxon>Ciliophora</taxon>
        <taxon>Intramacronucleata</taxon>
        <taxon>Oligohymenophorea</taxon>
        <taxon>Peniculida</taxon>
        <taxon>Parameciidae</taxon>
        <taxon>Paramecium</taxon>
    </lineage>
</organism>
<protein>
    <recommendedName>
        <fullName evidence="4">MORN repeat protein</fullName>
    </recommendedName>
</protein>
<proteinExistence type="predicted"/>
<evidence type="ECO:0000313" key="3">
    <source>
        <dbReference type="Proteomes" id="UP000692954"/>
    </source>
</evidence>
<reference evidence="2" key="1">
    <citation type="submission" date="2021-01" db="EMBL/GenBank/DDBJ databases">
        <authorList>
            <consortium name="Genoscope - CEA"/>
            <person name="William W."/>
        </authorList>
    </citation>
    <scope>NUCLEOTIDE SEQUENCE</scope>
</reference>
<dbReference type="Proteomes" id="UP000692954">
    <property type="component" value="Unassembled WGS sequence"/>
</dbReference>
<gene>
    <name evidence="2" type="ORF">PSON_ATCC_30995.1.T1990029</name>
</gene>
<sequence>MNYSNQNSVIGQQSTNSEEQTFEQEVEEYNQYKCMIEKRKIQINFHQDQQIIYSQNGTILRVVQGNDAFEKPELFNNMDQIHNLSWQGQYGKKQKKTDKWIAFWNNELIENVGGYYYEGQKLGLWKDLFPNYWSKAQIFEIGEFYDDIKIGKWNYIYLDEKMGGGFYNKNGQKQGKWIELDKGFYIEKLVYYKGEYNRNGAKVGSWDIIYKMCKYLPYNQIIKWGNKYEHLEAMDHMIKKEMRKKSESGQNCLRDFNIVLKSLVMVNIIRMISGGGSYDQEGNQIKIGKWIELVEGFYCEKQVYYKGEYNMNGMKVGRWDIMFCKYRETKYQIMQILSSIKRNICIYLVLVDHMIQKEIRKSLDSGQNWLKSFIVKDQPIIKVNII</sequence>
<dbReference type="AlphaFoldDB" id="A0A8S1RQX9"/>
<evidence type="ECO:0000313" key="2">
    <source>
        <dbReference type="EMBL" id="CAD8128884.1"/>
    </source>
</evidence>
<feature type="region of interest" description="Disordered" evidence="1">
    <location>
        <begin position="1"/>
        <end position="22"/>
    </location>
</feature>
<accession>A0A8S1RQX9</accession>
<name>A0A8S1RQX9_9CILI</name>
<feature type="compositionally biased region" description="Polar residues" evidence="1">
    <location>
        <begin position="1"/>
        <end position="17"/>
    </location>
</feature>
<keyword evidence="3" id="KW-1185">Reference proteome</keyword>
<dbReference type="PANTHER" id="PTHR33706:SF1">
    <property type="entry name" value="TPR REPEAT PROTEIN"/>
    <property type="match status" value="1"/>
</dbReference>